<accession>A0A955L5Z0</accession>
<dbReference type="SUPFAM" id="SSF56059">
    <property type="entry name" value="Glutathione synthetase ATP-binding domain-like"/>
    <property type="match status" value="1"/>
</dbReference>
<name>A0A955L5Z0_9BACT</name>
<protein>
    <recommendedName>
        <fullName evidence="2">ATP-grasp domain-containing protein</fullName>
    </recommendedName>
</protein>
<dbReference type="GO" id="GO:0005524">
    <property type="term" value="F:ATP binding"/>
    <property type="evidence" value="ECO:0007669"/>
    <property type="project" value="UniProtKB-UniRule"/>
</dbReference>
<dbReference type="Proteomes" id="UP000783287">
    <property type="component" value="Unassembled WGS sequence"/>
</dbReference>
<dbReference type="AlphaFoldDB" id="A0A955L5Z0"/>
<evidence type="ECO:0000313" key="4">
    <source>
        <dbReference type="Proteomes" id="UP000783287"/>
    </source>
</evidence>
<comment type="caution">
    <text evidence="3">The sequence shown here is derived from an EMBL/GenBank/DDBJ whole genome shotgun (WGS) entry which is preliminary data.</text>
</comment>
<keyword evidence="1" id="KW-0547">Nucleotide-binding</keyword>
<organism evidence="3 4">
    <name type="scientific">Candidatus Dojkabacteria bacterium</name>
    <dbReference type="NCBI Taxonomy" id="2099670"/>
    <lineage>
        <taxon>Bacteria</taxon>
        <taxon>Candidatus Dojkabacteria</taxon>
    </lineage>
</organism>
<dbReference type="GO" id="GO:0046872">
    <property type="term" value="F:metal ion binding"/>
    <property type="evidence" value="ECO:0007669"/>
    <property type="project" value="InterPro"/>
</dbReference>
<proteinExistence type="predicted"/>
<gene>
    <name evidence="3" type="ORF">KC909_02730</name>
</gene>
<reference evidence="3" key="2">
    <citation type="journal article" date="2021" name="Microbiome">
        <title>Successional dynamics and alternative stable states in a saline activated sludge microbial community over 9 years.</title>
        <authorList>
            <person name="Wang Y."/>
            <person name="Ye J."/>
            <person name="Ju F."/>
            <person name="Liu L."/>
            <person name="Boyd J.A."/>
            <person name="Deng Y."/>
            <person name="Parks D.H."/>
            <person name="Jiang X."/>
            <person name="Yin X."/>
            <person name="Woodcroft B.J."/>
            <person name="Tyson G.W."/>
            <person name="Hugenholtz P."/>
            <person name="Polz M.F."/>
            <person name="Zhang T."/>
        </authorList>
    </citation>
    <scope>NUCLEOTIDE SEQUENCE</scope>
    <source>
        <strain evidence="3">HKST-UBA14</strain>
    </source>
</reference>
<evidence type="ECO:0000256" key="1">
    <source>
        <dbReference type="PROSITE-ProRule" id="PRU00409"/>
    </source>
</evidence>
<feature type="domain" description="ATP-grasp" evidence="2">
    <location>
        <begin position="350"/>
        <end position="404"/>
    </location>
</feature>
<reference evidence="3" key="1">
    <citation type="submission" date="2020-04" db="EMBL/GenBank/DDBJ databases">
        <authorList>
            <person name="Zhang T."/>
        </authorList>
    </citation>
    <scope>NUCLEOTIDE SEQUENCE</scope>
    <source>
        <strain evidence="3">HKST-UBA14</strain>
    </source>
</reference>
<sequence length="574" mass="63082">MSEQYEVREVLQQTTVAINREFNHTLQYFREIGATVVMPTFFPQRGNLVKLAARSGVRSIILGGAEGEQEFPEVEQYGVNGLAAGTATESFEEAVQVCANLPANATNLVVFEYDPHDYSWADLLDTMHQNLNIVAEATGHLFPVLENKVHLTDMLYMAGLEQYVIPNELITGSLGFTDAEDIFWGLVGDDIQKVVVQPCGEGMTDIGGGKTTVICDTVEELAEILRVNDGTLKVSKYIDGQETNISWYAGNTVPSENGFGTTKVTLPDGVSPHDPNILNILLNRAAQAGIHEDNTLVIPGRATVKAVGDPTLTNSEGNGVGNNLGYVYPEPINAQLEEVIFNLGGLTALMGKNGLQGVDGIIDKNGKLWINEMNDRQQGPTSTMSIDAEMTGIPPIDKIAWLAHFADHRNPDVARLFADLRSQEVDIFDAAVTNPHGSFYLKFNSKHDERIGALPLHNPISQGIHIVYYDEEQGRFIWSPTSHDLRRVGVNSAPMRGRQIAVRIEGPDHNVGDRIIPGRQLFRITGVSNTADASPIIIDRGKSIVNPNWSKALRDLYEYLFGIGYNELNPLEYE</sequence>
<keyword evidence="1" id="KW-0067">ATP-binding</keyword>
<dbReference type="InterPro" id="IPR011761">
    <property type="entry name" value="ATP-grasp"/>
</dbReference>
<dbReference type="EMBL" id="JAGQLK010000046">
    <property type="protein sequence ID" value="MCA9383258.1"/>
    <property type="molecule type" value="Genomic_DNA"/>
</dbReference>
<dbReference type="PROSITE" id="PS50975">
    <property type="entry name" value="ATP_GRASP"/>
    <property type="match status" value="1"/>
</dbReference>
<evidence type="ECO:0000259" key="2">
    <source>
        <dbReference type="PROSITE" id="PS50975"/>
    </source>
</evidence>
<evidence type="ECO:0000313" key="3">
    <source>
        <dbReference type="EMBL" id="MCA9383258.1"/>
    </source>
</evidence>